<feature type="transmembrane region" description="Helical" evidence="10">
    <location>
        <begin position="45"/>
        <end position="67"/>
    </location>
</feature>
<dbReference type="EMBL" id="VUJU01000212">
    <property type="protein sequence ID" value="KAF0772142.1"/>
    <property type="molecule type" value="Genomic_DNA"/>
</dbReference>
<sequence>MKSIRYNSITYKNCDYLSFAYNVIQWIGVFPPSDSTKWTRLVFNFYRAIIFIILTLFTTLMTVQMFVTTELTILARTIDIWTMFFSGLYKWIYMTVFNWEFSHLKFSLAQLQTQGSKAYGRSADVFTADYLKQTKKISYWYLFSGFVAGFFIIVSPLLTYSKGDRSNFQYYNDPKSYPLSCWIPFTLNENWMFLTIFICHSIALALIVLVYLGIDTYFFGAIYAVGGQIELLNTSLNNNENNLAQFENVSCTNQTSVYTEKQKMRCYSTLRECVKHHILVLDYIKNIRKLFSTLILVDYVHGITSVTFALFQLTISASVIETISVICFIFVSVWHQYLNNFFGEFIIQKQLSVCTALYNVPWWRCDKRVRQLLTLMILRSIKPTLITGYYMYKLSYESFISFVKALYTYYMIFLDMRSASLLPILATILNTKIL</sequence>
<keyword evidence="2" id="KW-1003">Cell membrane</keyword>
<keyword evidence="12" id="KW-1185">Reference proteome</keyword>
<keyword evidence="3 10" id="KW-0716">Sensory transduction</keyword>
<comment type="caution">
    <text evidence="11">The sequence shown here is derived from an EMBL/GenBank/DDBJ whole genome shotgun (WGS) entry which is preliminary data.</text>
</comment>
<dbReference type="PANTHER" id="PTHR21137">
    <property type="entry name" value="ODORANT RECEPTOR"/>
    <property type="match status" value="1"/>
</dbReference>
<dbReference type="PANTHER" id="PTHR21137:SF35">
    <property type="entry name" value="ODORANT RECEPTOR 19A-RELATED"/>
    <property type="match status" value="1"/>
</dbReference>
<evidence type="ECO:0000256" key="2">
    <source>
        <dbReference type="ARBA" id="ARBA00022475"/>
    </source>
</evidence>
<feature type="transmembrane region" description="Helical" evidence="10">
    <location>
        <begin position="317"/>
        <end position="338"/>
    </location>
</feature>
<evidence type="ECO:0000256" key="5">
    <source>
        <dbReference type="ARBA" id="ARBA00022725"/>
    </source>
</evidence>
<dbReference type="Proteomes" id="UP000478052">
    <property type="component" value="Unassembled WGS sequence"/>
</dbReference>
<comment type="subcellular location">
    <subcellularLocation>
        <location evidence="1 10">Cell membrane</location>
        <topology evidence="1 10">Multi-pass membrane protein</topology>
    </subcellularLocation>
</comment>
<evidence type="ECO:0000313" key="11">
    <source>
        <dbReference type="EMBL" id="KAF0772142.1"/>
    </source>
</evidence>
<keyword evidence="5 10" id="KW-0552">Olfaction</keyword>
<dbReference type="Pfam" id="PF02949">
    <property type="entry name" value="7tm_6"/>
    <property type="match status" value="1"/>
</dbReference>
<feature type="transmembrane region" description="Helical" evidence="10">
    <location>
        <begin position="290"/>
        <end position="311"/>
    </location>
</feature>
<dbReference type="GO" id="GO:0005886">
    <property type="term" value="C:plasma membrane"/>
    <property type="evidence" value="ECO:0007669"/>
    <property type="project" value="UniProtKB-SubCell"/>
</dbReference>
<proteinExistence type="inferred from homology"/>
<evidence type="ECO:0000256" key="7">
    <source>
        <dbReference type="ARBA" id="ARBA00023136"/>
    </source>
</evidence>
<keyword evidence="8 10" id="KW-0675">Receptor</keyword>
<gene>
    <name evidence="11" type="ORF">FWK35_00000023</name>
</gene>
<feature type="transmembrane region" description="Helical" evidence="10">
    <location>
        <begin position="191"/>
        <end position="214"/>
    </location>
</feature>
<name>A0A6G0ZM06_APHCR</name>
<dbReference type="AlphaFoldDB" id="A0A6G0ZM06"/>
<accession>A0A6G0ZM06</accession>
<evidence type="ECO:0000256" key="8">
    <source>
        <dbReference type="ARBA" id="ARBA00023170"/>
    </source>
</evidence>
<dbReference type="OrthoDB" id="6629856at2759"/>
<evidence type="ECO:0000256" key="1">
    <source>
        <dbReference type="ARBA" id="ARBA00004651"/>
    </source>
</evidence>
<evidence type="ECO:0000256" key="10">
    <source>
        <dbReference type="RuleBase" id="RU351113"/>
    </source>
</evidence>
<reference evidence="11 12" key="1">
    <citation type="submission" date="2019-08" db="EMBL/GenBank/DDBJ databases">
        <title>Whole genome of Aphis craccivora.</title>
        <authorList>
            <person name="Voronova N.V."/>
            <person name="Shulinski R.S."/>
            <person name="Bandarenka Y.V."/>
            <person name="Zhorov D.G."/>
            <person name="Warner D."/>
        </authorList>
    </citation>
    <scope>NUCLEOTIDE SEQUENCE [LARGE SCALE GENOMIC DNA]</scope>
    <source>
        <strain evidence="11">180601</strain>
        <tissue evidence="11">Whole Body</tissue>
    </source>
</reference>
<evidence type="ECO:0000256" key="9">
    <source>
        <dbReference type="ARBA" id="ARBA00023224"/>
    </source>
</evidence>
<feature type="transmembrane region" description="Helical" evidence="10">
    <location>
        <begin position="73"/>
        <end position="92"/>
    </location>
</feature>
<dbReference type="InterPro" id="IPR004117">
    <property type="entry name" value="7tm6_olfct_rcpt"/>
</dbReference>
<evidence type="ECO:0000256" key="3">
    <source>
        <dbReference type="ARBA" id="ARBA00022606"/>
    </source>
</evidence>
<keyword evidence="9 10" id="KW-0807">Transducer</keyword>
<feature type="transmembrane region" description="Helical" evidence="10">
    <location>
        <begin position="407"/>
        <end position="429"/>
    </location>
</feature>
<keyword evidence="7 10" id="KW-0472">Membrane</keyword>
<keyword evidence="4 10" id="KW-0812">Transmembrane</keyword>
<protein>
    <recommendedName>
        <fullName evidence="10">Odorant receptor</fullName>
    </recommendedName>
</protein>
<feature type="transmembrane region" description="Helical" evidence="10">
    <location>
        <begin position="139"/>
        <end position="158"/>
    </location>
</feature>
<organism evidence="11 12">
    <name type="scientific">Aphis craccivora</name>
    <name type="common">Cowpea aphid</name>
    <dbReference type="NCBI Taxonomy" id="307492"/>
    <lineage>
        <taxon>Eukaryota</taxon>
        <taxon>Metazoa</taxon>
        <taxon>Ecdysozoa</taxon>
        <taxon>Arthropoda</taxon>
        <taxon>Hexapoda</taxon>
        <taxon>Insecta</taxon>
        <taxon>Pterygota</taxon>
        <taxon>Neoptera</taxon>
        <taxon>Paraneoptera</taxon>
        <taxon>Hemiptera</taxon>
        <taxon>Sternorrhyncha</taxon>
        <taxon>Aphidomorpha</taxon>
        <taxon>Aphidoidea</taxon>
        <taxon>Aphididae</taxon>
        <taxon>Aphidini</taxon>
        <taxon>Aphis</taxon>
        <taxon>Aphis</taxon>
    </lineage>
</organism>
<dbReference type="GO" id="GO:0005549">
    <property type="term" value="F:odorant binding"/>
    <property type="evidence" value="ECO:0007669"/>
    <property type="project" value="InterPro"/>
</dbReference>
<comment type="similarity">
    <text evidence="10">Belongs to the insect chemoreceptor superfamily. Heteromeric odorant receptor channel (TC 1.A.69) family.</text>
</comment>
<dbReference type="GO" id="GO:0007165">
    <property type="term" value="P:signal transduction"/>
    <property type="evidence" value="ECO:0007669"/>
    <property type="project" value="UniProtKB-KW"/>
</dbReference>
<evidence type="ECO:0000256" key="4">
    <source>
        <dbReference type="ARBA" id="ARBA00022692"/>
    </source>
</evidence>
<evidence type="ECO:0000313" key="12">
    <source>
        <dbReference type="Proteomes" id="UP000478052"/>
    </source>
</evidence>
<dbReference type="GO" id="GO:0004984">
    <property type="term" value="F:olfactory receptor activity"/>
    <property type="evidence" value="ECO:0007669"/>
    <property type="project" value="InterPro"/>
</dbReference>
<evidence type="ECO:0000256" key="6">
    <source>
        <dbReference type="ARBA" id="ARBA00022989"/>
    </source>
</evidence>
<keyword evidence="6 10" id="KW-1133">Transmembrane helix</keyword>
<comment type="caution">
    <text evidence="10">Lacks conserved residue(s) required for the propagation of feature annotation.</text>
</comment>
<feature type="transmembrane region" description="Helical" evidence="10">
    <location>
        <begin position="372"/>
        <end position="392"/>
    </location>
</feature>